<feature type="region of interest" description="Disordered" evidence="6">
    <location>
        <begin position="1"/>
        <end position="27"/>
    </location>
</feature>
<protein>
    <recommendedName>
        <fullName evidence="10">Choline transport protein</fullName>
    </recommendedName>
</protein>
<evidence type="ECO:0000256" key="3">
    <source>
        <dbReference type="ARBA" id="ARBA00022692"/>
    </source>
</evidence>
<feature type="transmembrane region" description="Helical" evidence="7">
    <location>
        <begin position="384"/>
        <end position="404"/>
    </location>
</feature>
<dbReference type="PANTHER" id="PTHR45649:SF11">
    <property type="entry name" value="TRANSPORTER, PUTATIVE (EUROFUNG)-RELATED"/>
    <property type="match status" value="1"/>
</dbReference>
<accession>A0A9N9UJN6</accession>
<comment type="caution">
    <text evidence="8">The sequence shown here is derived from an EMBL/GenBank/DDBJ whole genome shotgun (WGS) entry which is preliminary data.</text>
</comment>
<dbReference type="GO" id="GO:0022857">
    <property type="term" value="F:transmembrane transporter activity"/>
    <property type="evidence" value="ECO:0007669"/>
    <property type="project" value="InterPro"/>
</dbReference>
<keyword evidence="2" id="KW-0813">Transport</keyword>
<evidence type="ECO:0000256" key="1">
    <source>
        <dbReference type="ARBA" id="ARBA00004141"/>
    </source>
</evidence>
<dbReference type="EMBL" id="CABFNO020001508">
    <property type="protein sequence ID" value="CAG9993028.1"/>
    <property type="molecule type" value="Genomic_DNA"/>
</dbReference>
<reference evidence="8 9" key="2">
    <citation type="submission" date="2021-10" db="EMBL/GenBank/DDBJ databases">
        <authorList>
            <person name="Piombo E."/>
        </authorList>
    </citation>
    <scope>NUCLEOTIDE SEQUENCE [LARGE SCALE GENOMIC DNA]</scope>
</reference>
<evidence type="ECO:0000256" key="7">
    <source>
        <dbReference type="SAM" id="Phobius"/>
    </source>
</evidence>
<comment type="subcellular location">
    <subcellularLocation>
        <location evidence="1">Membrane</location>
        <topology evidence="1">Multi-pass membrane protein</topology>
    </subcellularLocation>
</comment>
<feature type="transmembrane region" description="Helical" evidence="7">
    <location>
        <begin position="455"/>
        <end position="477"/>
    </location>
</feature>
<evidence type="ECO:0000256" key="6">
    <source>
        <dbReference type="SAM" id="MobiDB-lite"/>
    </source>
</evidence>
<feature type="transmembrane region" description="Helical" evidence="7">
    <location>
        <begin position="86"/>
        <end position="110"/>
    </location>
</feature>
<dbReference type="Gene3D" id="1.20.1740.10">
    <property type="entry name" value="Amino acid/polyamine transporter I"/>
    <property type="match status" value="1"/>
</dbReference>
<name>A0A9N9UJN6_9HYPO</name>
<evidence type="ECO:0000256" key="2">
    <source>
        <dbReference type="ARBA" id="ARBA00022448"/>
    </source>
</evidence>
<gene>
    <name evidence="8" type="ORF">CBYS24578_00016876</name>
</gene>
<feature type="transmembrane region" description="Helical" evidence="7">
    <location>
        <begin position="283"/>
        <end position="305"/>
    </location>
</feature>
<organism evidence="8 9">
    <name type="scientific">Clonostachys byssicola</name>
    <dbReference type="NCBI Taxonomy" id="160290"/>
    <lineage>
        <taxon>Eukaryota</taxon>
        <taxon>Fungi</taxon>
        <taxon>Dikarya</taxon>
        <taxon>Ascomycota</taxon>
        <taxon>Pezizomycotina</taxon>
        <taxon>Sordariomycetes</taxon>
        <taxon>Hypocreomycetidae</taxon>
        <taxon>Hypocreales</taxon>
        <taxon>Bionectriaceae</taxon>
        <taxon>Clonostachys</taxon>
    </lineage>
</organism>
<evidence type="ECO:0000313" key="8">
    <source>
        <dbReference type="EMBL" id="CAG9993028.1"/>
    </source>
</evidence>
<dbReference type="PIRSF" id="PIRSF006060">
    <property type="entry name" value="AA_transporter"/>
    <property type="match status" value="1"/>
</dbReference>
<dbReference type="OrthoDB" id="2417308at2759"/>
<keyword evidence="4 7" id="KW-1133">Transmembrane helix</keyword>
<dbReference type="GO" id="GO:0016020">
    <property type="term" value="C:membrane"/>
    <property type="evidence" value="ECO:0007669"/>
    <property type="project" value="UniProtKB-SubCell"/>
</dbReference>
<evidence type="ECO:0000256" key="5">
    <source>
        <dbReference type="ARBA" id="ARBA00023136"/>
    </source>
</evidence>
<dbReference type="InterPro" id="IPR002293">
    <property type="entry name" value="AA/rel_permease1"/>
</dbReference>
<dbReference type="Proteomes" id="UP000754883">
    <property type="component" value="Unassembled WGS sequence"/>
</dbReference>
<feature type="compositionally biased region" description="Polar residues" evidence="6">
    <location>
        <begin position="1"/>
        <end position="13"/>
    </location>
</feature>
<proteinExistence type="predicted"/>
<keyword evidence="9" id="KW-1185">Reference proteome</keyword>
<keyword evidence="5 7" id="KW-0472">Membrane</keyword>
<feature type="transmembrane region" description="Helical" evidence="7">
    <location>
        <begin position="410"/>
        <end position="434"/>
    </location>
</feature>
<keyword evidence="3 7" id="KW-0812">Transmembrane</keyword>
<evidence type="ECO:0000256" key="4">
    <source>
        <dbReference type="ARBA" id="ARBA00022989"/>
    </source>
</evidence>
<sequence length="529" mass="57992">MTDNTMHLVNSRKSSTKHPASRAASISDGDVVGEAQITIGGHVAELPQRFSAFSMLTFAFAILNSWIGYVGVFTTVIYMGGLATAAWAPLVAAIPCFIITCGLAELASAFPSTGGQYHYAFMVSPPRLRRPIAFTTGWLSIFAYLFTISSASLFVVQTLFQLVTTQMGDFEPERWQTWLVYTGLLVFATATVSLFPKALPKLQTAMFWFSVLALGVISITLLAISPTKQPASMVFTKWTNQSGWSDGFSFILSIGQCMWLYTCVDTATHVSEEVPNPGKNVPIAMLATVGLGIASTILFSFSMLFSSQDFDRISTSSLPMYELYLQATQKTSLAITFSAWLILIYTGTVFGLIVTTGNLIWAFSRDQGIPFSRFFVKIHPRLKVPMNANIAASTFCILYGLVYIGSSVAFNVFISTSILSLNMSYAIPQVMLLFGDRTKLLPRRYLSLGNYLGPFCNAFTGLWVVLFMVLFCFPLFIPTTAATMSYVSVVVTAMLLFCAALWWGGKRNGFNGPALNPDGSFVSHQIIIQ</sequence>
<dbReference type="PANTHER" id="PTHR45649">
    <property type="entry name" value="AMINO-ACID PERMEASE BAT1"/>
    <property type="match status" value="1"/>
</dbReference>
<evidence type="ECO:0000313" key="9">
    <source>
        <dbReference type="Proteomes" id="UP000754883"/>
    </source>
</evidence>
<feature type="transmembrane region" description="Helical" evidence="7">
    <location>
        <begin position="483"/>
        <end position="503"/>
    </location>
</feature>
<evidence type="ECO:0008006" key="10">
    <source>
        <dbReference type="Google" id="ProtNLM"/>
    </source>
</evidence>
<dbReference type="AlphaFoldDB" id="A0A9N9UJN6"/>
<feature type="transmembrane region" description="Helical" evidence="7">
    <location>
        <begin position="56"/>
        <end position="80"/>
    </location>
</feature>
<dbReference type="Pfam" id="PF13520">
    <property type="entry name" value="AA_permease_2"/>
    <property type="match status" value="1"/>
</dbReference>
<reference evidence="9" key="1">
    <citation type="submission" date="2019-06" db="EMBL/GenBank/DDBJ databases">
        <authorList>
            <person name="Broberg M."/>
        </authorList>
    </citation>
    <scope>NUCLEOTIDE SEQUENCE [LARGE SCALE GENOMIC DNA]</scope>
</reference>
<feature type="transmembrane region" description="Helical" evidence="7">
    <location>
        <begin position="339"/>
        <end position="363"/>
    </location>
</feature>
<feature type="transmembrane region" description="Helical" evidence="7">
    <location>
        <begin position="131"/>
        <end position="155"/>
    </location>
</feature>
<feature type="transmembrane region" description="Helical" evidence="7">
    <location>
        <begin position="207"/>
        <end position="224"/>
    </location>
</feature>
<feature type="transmembrane region" description="Helical" evidence="7">
    <location>
        <begin position="175"/>
        <end position="195"/>
    </location>
</feature>